<evidence type="ECO:0000313" key="3">
    <source>
        <dbReference type="EMBL" id="PCE43278.1"/>
    </source>
</evidence>
<dbReference type="RefSeq" id="WP_066969080.1">
    <property type="nucleotide sequence ID" value="NZ_CP023449.1"/>
</dbReference>
<dbReference type="KEGG" id="rdi:CMV14_00725"/>
<sequence length="108" mass="12419">MPFYAAYGLDVPDGARIREGHRDAHHAYIVRDVSHLRFASALVDDRGRQIGTLYIIEADSMAEAEAWLHEEPWVKNHLFESFPIREIEQHAPWVMPARLEPDAASRLD</sequence>
<dbReference type="EMBL" id="NWUF01000004">
    <property type="protein sequence ID" value="PCE43278.1"/>
    <property type="molecule type" value="Genomic_DNA"/>
</dbReference>
<dbReference type="Proteomes" id="UP000218934">
    <property type="component" value="Unassembled WGS sequence"/>
</dbReference>
<comment type="caution">
    <text evidence="3">The sequence shown here is derived from an EMBL/GenBank/DDBJ whole genome shotgun (WGS) entry which is preliminary data.</text>
</comment>
<feature type="domain" description="YCII-related" evidence="2">
    <location>
        <begin position="3"/>
        <end position="87"/>
    </location>
</feature>
<evidence type="ECO:0000256" key="1">
    <source>
        <dbReference type="ARBA" id="ARBA00007689"/>
    </source>
</evidence>
<evidence type="ECO:0000259" key="2">
    <source>
        <dbReference type="Pfam" id="PF03795"/>
    </source>
</evidence>
<accession>A0A2A4FYI1</accession>
<evidence type="ECO:0000313" key="4">
    <source>
        <dbReference type="Proteomes" id="UP000218934"/>
    </source>
</evidence>
<name>A0A2A4FYI1_9SPHN</name>
<dbReference type="Pfam" id="PF03795">
    <property type="entry name" value="YCII"/>
    <property type="match status" value="1"/>
</dbReference>
<dbReference type="InterPro" id="IPR011008">
    <property type="entry name" value="Dimeric_a/b-barrel"/>
</dbReference>
<dbReference type="InterPro" id="IPR005545">
    <property type="entry name" value="YCII"/>
</dbReference>
<protein>
    <recommendedName>
        <fullName evidence="2">YCII-related domain-containing protein</fullName>
    </recommendedName>
</protein>
<dbReference type="OrthoDB" id="2293521at2"/>
<proteinExistence type="inferred from homology"/>
<reference evidence="3 4" key="1">
    <citation type="submission" date="2017-09" db="EMBL/GenBank/DDBJ databases">
        <title>The Catabolism of 3,6-Dichlorosalicylic acid is Initiated by the Cytochrome P450 Monooxygenase DsmABC in Rhizorhabdus dicambivorans Ndbn-20.</title>
        <authorList>
            <person name="Na L."/>
        </authorList>
    </citation>
    <scope>NUCLEOTIDE SEQUENCE [LARGE SCALE GENOMIC DNA]</scope>
    <source>
        <strain evidence="3 4">Ndbn-20m</strain>
    </source>
</reference>
<keyword evidence="4" id="KW-1185">Reference proteome</keyword>
<comment type="similarity">
    <text evidence="1">Belongs to the YciI family.</text>
</comment>
<dbReference type="Gene3D" id="3.30.70.1060">
    <property type="entry name" value="Dimeric alpha+beta barrel"/>
    <property type="match status" value="1"/>
</dbReference>
<organism evidence="3 4">
    <name type="scientific">Rhizorhabdus dicambivorans</name>
    <dbReference type="NCBI Taxonomy" id="1850238"/>
    <lineage>
        <taxon>Bacteria</taxon>
        <taxon>Pseudomonadati</taxon>
        <taxon>Pseudomonadota</taxon>
        <taxon>Alphaproteobacteria</taxon>
        <taxon>Sphingomonadales</taxon>
        <taxon>Sphingomonadaceae</taxon>
        <taxon>Rhizorhabdus</taxon>
    </lineage>
</organism>
<gene>
    <name evidence="3" type="ORF">COO09_05760</name>
</gene>
<dbReference type="AlphaFoldDB" id="A0A2A4FYI1"/>
<dbReference type="SUPFAM" id="SSF54909">
    <property type="entry name" value="Dimeric alpha+beta barrel"/>
    <property type="match status" value="1"/>
</dbReference>